<feature type="compositionally biased region" description="Basic residues" evidence="1">
    <location>
        <begin position="228"/>
        <end position="238"/>
    </location>
</feature>
<feature type="compositionally biased region" description="Polar residues" evidence="1">
    <location>
        <begin position="428"/>
        <end position="439"/>
    </location>
</feature>
<dbReference type="OrthoDB" id="7486097at2759"/>
<feature type="region of interest" description="Disordered" evidence="1">
    <location>
        <begin position="160"/>
        <end position="247"/>
    </location>
</feature>
<feature type="compositionally biased region" description="Basic and acidic residues" evidence="1">
    <location>
        <begin position="213"/>
        <end position="227"/>
    </location>
</feature>
<accession>A0A8S3YHK3</accession>
<dbReference type="EMBL" id="CAJQZP010001701">
    <property type="protein sequence ID" value="CAG5059573.1"/>
    <property type="molecule type" value="Genomic_DNA"/>
</dbReference>
<evidence type="ECO:0000313" key="3">
    <source>
        <dbReference type="Proteomes" id="UP000691718"/>
    </source>
</evidence>
<protein>
    <submittedName>
        <fullName evidence="2">(apollo) hypothetical protein</fullName>
    </submittedName>
</protein>
<feature type="compositionally biased region" description="Basic residues" evidence="1">
    <location>
        <begin position="174"/>
        <end position="185"/>
    </location>
</feature>
<feature type="compositionally biased region" description="Polar residues" evidence="1">
    <location>
        <begin position="192"/>
        <end position="202"/>
    </location>
</feature>
<reference evidence="2" key="1">
    <citation type="submission" date="2021-04" db="EMBL/GenBank/DDBJ databases">
        <authorList>
            <person name="Tunstrom K."/>
        </authorList>
    </citation>
    <scope>NUCLEOTIDE SEQUENCE</scope>
</reference>
<keyword evidence="3" id="KW-1185">Reference proteome</keyword>
<feature type="region of interest" description="Disordered" evidence="1">
    <location>
        <begin position="419"/>
        <end position="439"/>
    </location>
</feature>
<sequence length="439" mass="49761">MTNSFMDEDEEPIIVCFICQARLIRCRTLQQQAIESNAVLEQLLAGGSKSIPKPHEARDKIQFTPINHIDIWPVECDIENHCKDDIFSLESVKVEEEKIENENFKFEVNWNHETDTGEEQEDLEIDAFEDRREDSENDLPLISLGAKSKLDDVDIEQPCIQTNISPTETNLARGSRRGRGVRTRGGRGPSQVRRSPSENDLPSNDGSHRGHGSRGDRGNHYGGERPNSRRHRGGRRGRGGHDNQPSQARISELDLIRAQRQLTQKRVAALPAEVKRELLTRKRDSEVARVIMPDAPPRKRRARLASPEREPCEFMEPECDSQRKKIIILEDIQLVPPKHAEIMANVEIHNIQQSPPGDVEIDEIELSPPRDVEIQDLKPRDLLRIGTSDLDTVPYSPDYLDSLDPDRLDTEINRALMAKTPKKRGIPSANSSSINPLID</sequence>
<organism evidence="2 3">
    <name type="scientific">Parnassius apollo</name>
    <name type="common">Apollo butterfly</name>
    <name type="synonym">Papilio apollo</name>
    <dbReference type="NCBI Taxonomy" id="110799"/>
    <lineage>
        <taxon>Eukaryota</taxon>
        <taxon>Metazoa</taxon>
        <taxon>Ecdysozoa</taxon>
        <taxon>Arthropoda</taxon>
        <taxon>Hexapoda</taxon>
        <taxon>Insecta</taxon>
        <taxon>Pterygota</taxon>
        <taxon>Neoptera</taxon>
        <taxon>Endopterygota</taxon>
        <taxon>Lepidoptera</taxon>
        <taxon>Glossata</taxon>
        <taxon>Ditrysia</taxon>
        <taxon>Papilionoidea</taxon>
        <taxon>Papilionidae</taxon>
        <taxon>Parnassiinae</taxon>
        <taxon>Parnassini</taxon>
        <taxon>Parnassius</taxon>
        <taxon>Parnassius</taxon>
    </lineage>
</organism>
<dbReference type="Proteomes" id="UP000691718">
    <property type="component" value="Unassembled WGS sequence"/>
</dbReference>
<name>A0A8S3YHK3_PARAO</name>
<evidence type="ECO:0000256" key="1">
    <source>
        <dbReference type="SAM" id="MobiDB-lite"/>
    </source>
</evidence>
<proteinExistence type="predicted"/>
<comment type="caution">
    <text evidence="2">The sequence shown here is derived from an EMBL/GenBank/DDBJ whole genome shotgun (WGS) entry which is preliminary data.</text>
</comment>
<gene>
    <name evidence="2" type="ORF">PAPOLLO_LOCUS28045</name>
</gene>
<evidence type="ECO:0000313" key="2">
    <source>
        <dbReference type="EMBL" id="CAG5059573.1"/>
    </source>
</evidence>
<feature type="compositionally biased region" description="Polar residues" evidence="1">
    <location>
        <begin position="160"/>
        <end position="172"/>
    </location>
</feature>
<dbReference type="AlphaFoldDB" id="A0A8S3YHK3"/>